<comment type="caution">
    <text evidence="7">The sequence shown here is derived from an EMBL/GenBank/DDBJ whole genome shotgun (WGS) entry which is preliminary data.</text>
</comment>
<gene>
    <name evidence="7" type="ORF">UY81_C0073G0006</name>
</gene>
<comment type="subcellular location">
    <subcellularLocation>
        <location evidence="1">Membrane</location>
        <topology evidence="1">Multi-pass membrane protein</topology>
    </subcellularLocation>
</comment>
<protein>
    <recommendedName>
        <fullName evidence="9">Permease</fullName>
    </recommendedName>
</protein>
<dbReference type="EMBL" id="LCRM01000073">
    <property type="protein sequence ID" value="KKW34491.1"/>
    <property type="molecule type" value="Genomic_DNA"/>
</dbReference>
<dbReference type="GO" id="GO:0016020">
    <property type="term" value="C:membrane"/>
    <property type="evidence" value="ECO:0007669"/>
    <property type="project" value="UniProtKB-SubCell"/>
</dbReference>
<organism evidence="7 8">
    <name type="scientific">Candidatus Giovannonibacteria bacterium GW2011_GWA2_53_7</name>
    <dbReference type="NCBI Taxonomy" id="1618650"/>
    <lineage>
        <taxon>Bacteria</taxon>
        <taxon>Candidatus Giovannoniibacteriota</taxon>
    </lineage>
</organism>
<proteinExistence type="inferred from homology"/>
<feature type="transmembrane region" description="Helical" evidence="6">
    <location>
        <begin position="227"/>
        <end position="256"/>
    </location>
</feature>
<keyword evidence="3 6" id="KW-0812">Transmembrane</keyword>
<evidence type="ECO:0000256" key="1">
    <source>
        <dbReference type="ARBA" id="ARBA00004141"/>
    </source>
</evidence>
<feature type="transmembrane region" description="Helical" evidence="6">
    <location>
        <begin position="56"/>
        <end position="80"/>
    </location>
</feature>
<reference evidence="7 8" key="1">
    <citation type="journal article" date="2015" name="Nature">
        <title>rRNA introns, odd ribosomes, and small enigmatic genomes across a large radiation of phyla.</title>
        <authorList>
            <person name="Brown C.T."/>
            <person name="Hug L.A."/>
            <person name="Thomas B.C."/>
            <person name="Sharon I."/>
            <person name="Castelle C.J."/>
            <person name="Singh A."/>
            <person name="Wilkins M.J."/>
            <person name="Williams K.H."/>
            <person name="Banfield J.F."/>
        </authorList>
    </citation>
    <scope>NUCLEOTIDE SEQUENCE [LARGE SCALE GENOMIC DNA]</scope>
</reference>
<evidence type="ECO:0000256" key="4">
    <source>
        <dbReference type="ARBA" id="ARBA00022989"/>
    </source>
</evidence>
<accession>A0A0G1XU30</accession>
<dbReference type="PANTHER" id="PTHR21716">
    <property type="entry name" value="TRANSMEMBRANE PROTEIN"/>
    <property type="match status" value="1"/>
</dbReference>
<dbReference type="PANTHER" id="PTHR21716:SF4">
    <property type="entry name" value="TRANSMEMBRANE PROTEIN 245"/>
    <property type="match status" value="1"/>
</dbReference>
<dbReference type="Pfam" id="PF01594">
    <property type="entry name" value="AI-2E_transport"/>
    <property type="match status" value="1"/>
</dbReference>
<feature type="transmembrane region" description="Helical" evidence="6">
    <location>
        <begin position="12"/>
        <end position="44"/>
    </location>
</feature>
<name>A0A0G1XU30_9BACT</name>
<comment type="similarity">
    <text evidence="2">Belongs to the autoinducer-2 exporter (AI-2E) (TC 2.A.86) family.</text>
</comment>
<evidence type="ECO:0000256" key="2">
    <source>
        <dbReference type="ARBA" id="ARBA00009773"/>
    </source>
</evidence>
<evidence type="ECO:0008006" key="9">
    <source>
        <dbReference type="Google" id="ProtNLM"/>
    </source>
</evidence>
<keyword evidence="5 6" id="KW-0472">Membrane</keyword>
<evidence type="ECO:0000256" key="6">
    <source>
        <dbReference type="SAM" id="Phobius"/>
    </source>
</evidence>
<feature type="transmembrane region" description="Helical" evidence="6">
    <location>
        <begin position="263"/>
        <end position="282"/>
    </location>
</feature>
<dbReference type="Proteomes" id="UP000034290">
    <property type="component" value="Unassembled WGS sequence"/>
</dbReference>
<evidence type="ECO:0000313" key="8">
    <source>
        <dbReference type="Proteomes" id="UP000034290"/>
    </source>
</evidence>
<feature type="transmembrane region" description="Helical" evidence="6">
    <location>
        <begin position="294"/>
        <end position="327"/>
    </location>
</feature>
<feature type="transmembrane region" description="Helical" evidence="6">
    <location>
        <begin position="198"/>
        <end position="221"/>
    </location>
</feature>
<sequence length="338" mass="36710">MKKNEWHFFLGLLLVIAALVVIMFLPFLSTIALAAIFAVVLSPLQRRLRLYFGGRAAIASVLVIILVLLVLFAPLSALSIKLIGEARTLYQDFSVNGSGYWGQASNWVTSWLALAPGLGQWSWQPQFGQVAGWLLDHFGSFFSGAATIVFKLLLWLIALFYFLKDGERFRQSLVRLSPLPDTYDNDIVRKLTVMINSVVRGALLIAIIQGLLVGTGFAVFGVPNPTFWGTVAALAALIPGVGTALVLVPAIIFLFLSGPWLSALGLLVWGLLAVGLIDNFLAPTLYRRGSDIHPLFMLFAVLGGLLFFGPAGFILGPVVVGLLVALVDIYQEWPKIAA</sequence>
<dbReference type="AlphaFoldDB" id="A0A0G1XU30"/>
<feature type="transmembrane region" description="Helical" evidence="6">
    <location>
        <begin position="141"/>
        <end position="163"/>
    </location>
</feature>
<keyword evidence="4 6" id="KW-1133">Transmembrane helix</keyword>
<evidence type="ECO:0000256" key="3">
    <source>
        <dbReference type="ARBA" id="ARBA00022692"/>
    </source>
</evidence>
<evidence type="ECO:0000313" key="7">
    <source>
        <dbReference type="EMBL" id="KKW34491.1"/>
    </source>
</evidence>
<evidence type="ECO:0000256" key="5">
    <source>
        <dbReference type="ARBA" id="ARBA00023136"/>
    </source>
</evidence>
<dbReference type="InterPro" id="IPR002549">
    <property type="entry name" value="AI-2E-like"/>
</dbReference>